<feature type="compositionally biased region" description="Low complexity" evidence="1">
    <location>
        <begin position="136"/>
        <end position="155"/>
    </location>
</feature>
<dbReference type="Ensembl" id="ENSPANT00000065218.1">
    <property type="protein sequence ID" value="ENSPANP00000049617.1"/>
    <property type="gene ID" value="ENSPANG00000042424.1"/>
</dbReference>
<evidence type="ECO:0000313" key="3">
    <source>
        <dbReference type="Proteomes" id="UP000028761"/>
    </source>
</evidence>
<sequence>MLPVGKTTGGDYPVLGEKRSARVPLYRPVPWAPLPTRPQQPGRSPKDPSPEPPALGPARPGALTLERPSGPVARTAPAPRPRAPTSACAPTARGARSPRRLHETEGPQRAARRRRPRTRPALSRCARPRPPPPSTPAGAAARAPGSAPRPRSPSGRPRRKGGPQPAPPSRTEGGRAGGRYGACAALRAQRPPRRHDRGGDACSSSRYRLPPAAWPAPTSWRARDVTARAPRACVRTCACKHERRASVGAGSVLGPSLRAGRGVLLFCALLFLGEPAPWSSGMQRGPLSPSPTDSPGALGTWYPGVHRGQGMAGLPVPAFNASLRPITPSHAETQPPETTSSGMHREPLSSTSVAHCESQCRETTGPGMPCAPRAERPEAAGVRVATPRVQLRVQRGPHAAGGAVVFSSSNLPFDAEAQGQVRRPRPAPAVGPLGARRPEAPGGLRKSERPQREGGHGAWSQWPRANPDEQQPQVSY</sequence>
<feature type="compositionally biased region" description="Polar residues" evidence="1">
    <location>
        <begin position="330"/>
        <end position="353"/>
    </location>
</feature>
<feature type="compositionally biased region" description="Low complexity" evidence="1">
    <location>
        <begin position="56"/>
        <end position="93"/>
    </location>
</feature>
<reference evidence="2 3" key="1">
    <citation type="submission" date="2012-03" db="EMBL/GenBank/DDBJ databases">
        <title>Whole Genome Assembly of Papio anubis.</title>
        <authorList>
            <person name="Liu Y.L."/>
            <person name="Abraham K.A."/>
            <person name="Akbar H.A."/>
            <person name="Ali S.A."/>
            <person name="Anosike U.A."/>
            <person name="Aqrawi P.A."/>
            <person name="Arias F.A."/>
            <person name="Attaway T.A."/>
            <person name="Awwad R.A."/>
            <person name="Babu C.B."/>
            <person name="Bandaranaike D.B."/>
            <person name="Battles P.B."/>
            <person name="Bell A.B."/>
            <person name="Beltran B.B."/>
            <person name="Berhane-Mersha D.B."/>
            <person name="Bess C.B."/>
            <person name="Bickham C.B."/>
            <person name="Bolden T.B."/>
            <person name="Carter K.C."/>
            <person name="Chau D.C."/>
            <person name="Chavez A.C."/>
            <person name="Clerc-Blankenburg K.C."/>
            <person name="Coyle M.C."/>
            <person name="Dao M.D."/>
            <person name="Davila M.L.D."/>
            <person name="Davy-Carroll L.D."/>
            <person name="Denson S.D."/>
            <person name="Dinh H.D."/>
            <person name="Fernandez S.F."/>
            <person name="Fernando P.F."/>
            <person name="Forbes L.F."/>
            <person name="Francis C.F."/>
            <person name="Francisco L.F."/>
            <person name="Fu Q.F."/>
            <person name="Garcia-Iii R.G."/>
            <person name="Garrett T.G."/>
            <person name="Gross S.G."/>
            <person name="Gubbala S.G."/>
            <person name="Hirani K.H."/>
            <person name="Hogues M.H."/>
            <person name="Hollins B.H."/>
            <person name="Jackson L.J."/>
            <person name="Javaid M.J."/>
            <person name="Jhangiani S.J."/>
            <person name="Johnson A.J."/>
            <person name="Johnson B.J."/>
            <person name="Jones J.J."/>
            <person name="Joshi V.J."/>
            <person name="Kalu J.K."/>
            <person name="Khan N.K."/>
            <person name="Korchina V.K."/>
            <person name="Kovar C.K."/>
            <person name="Lago L.L."/>
            <person name="Lara F.L."/>
            <person name="Le T.-K.L."/>
            <person name="Lee S.L."/>
            <person name="Legall-Iii F.L."/>
            <person name="Lemon S.L."/>
            <person name="Liu J.L."/>
            <person name="Liu Y.-S.L."/>
            <person name="Liyanage D.L."/>
            <person name="Lopez J.L."/>
            <person name="Lorensuhewa L.L."/>
            <person name="Mata R.M."/>
            <person name="Mathew T.M."/>
            <person name="Mercado C.M."/>
            <person name="Mercado I.M."/>
            <person name="Morales K.M."/>
            <person name="Morgan M.M."/>
            <person name="Munidasa M.M."/>
            <person name="Ngo D.N."/>
            <person name="Nguyen L.N."/>
            <person name="Nguyen T.N."/>
            <person name="Nguyen N.N."/>
            <person name="Obregon M.O."/>
            <person name="Okwuonu G.O."/>
            <person name="Ongeri F.O."/>
            <person name="Onwere C.O."/>
            <person name="Osifeso I.O."/>
            <person name="Parra A.P."/>
            <person name="Patil S.P."/>
            <person name="Perez A.P."/>
            <person name="Perez Y.P."/>
            <person name="Pham C.P."/>
            <person name="Pu L.-L.P."/>
            <person name="Puazo M.P."/>
            <person name="Quiroz J.Q."/>
            <person name="Rouhana J.R."/>
            <person name="Ruiz M.R."/>
            <person name="Ruiz S.-J.R."/>
            <person name="Saada N.S."/>
            <person name="Santibanez J.S."/>
            <person name="Scheel M.S."/>
            <person name="Schneider B.S."/>
            <person name="Simmons D.S."/>
            <person name="Sisson I.S."/>
            <person name="Tang L.-Y.T."/>
            <person name="Thornton R.T."/>
            <person name="Tisius J.T."/>
            <person name="Toledanes G.T."/>
            <person name="Trejos Z.T."/>
            <person name="Usmani K.U."/>
            <person name="Varghese R.V."/>
            <person name="Vattathil S.V."/>
            <person name="Vee V.V."/>
            <person name="Walker D.W."/>
            <person name="Weissenberger G.W."/>
            <person name="White C.W."/>
            <person name="Williams A.W."/>
            <person name="Woodworth J.W."/>
            <person name="Wright R.W."/>
            <person name="Zhu Y.Z."/>
            <person name="Han Y.H."/>
            <person name="Newsham I.N."/>
            <person name="Nazareth L.N."/>
            <person name="Worley K.W."/>
            <person name="Muzny D.M."/>
            <person name="Rogers J.R."/>
            <person name="Gibbs R.G."/>
        </authorList>
    </citation>
    <scope>NUCLEOTIDE SEQUENCE [LARGE SCALE GENOMIC DNA]</scope>
</reference>
<organism evidence="2 3">
    <name type="scientific">Papio anubis</name>
    <name type="common">Olive baboon</name>
    <dbReference type="NCBI Taxonomy" id="9555"/>
    <lineage>
        <taxon>Eukaryota</taxon>
        <taxon>Metazoa</taxon>
        <taxon>Chordata</taxon>
        <taxon>Craniata</taxon>
        <taxon>Vertebrata</taxon>
        <taxon>Euteleostomi</taxon>
        <taxon>Mammalia</taxon>
        <taxon>Eutheria</taxon>
        <taxon>Euarchontoglires</taxon>
        <taxon>Primates</taxon>
        <taxon>Haplorrhini</taxon>
        <taxon>Catarrhini</taxon>
        <taxon>Cercopithecidae</taxon>
        <taxon>Cercopithecinae</taxon>
        <taxon>Papio</taxon>
    </lineage>
</organism>
<keyword evidence="3" id="KW-1185">Reference proteome</keyword>
<feature type="compositionally biased region" description="Basic and acidic residues" evidence="1">
    <location>
        <begin position="445"/>
        <end position="455"/>
    </location>
</feature>
<accession>A0A8I5MWH7</accession>
<feature type="region of interest" description="Disordered" evidence="1">
    <location>
        <begin position="320"/>
        <end position="383"/>
    </location>
</feature>
<evidence type="ECO:0000313" key="2">
    <source>
        <dbReference type="Ensembl" id="ENSPANP00000049617.1"/>
    </source>
</evidence>
<reference evidence="2" key="2">
    <citation type="submission" date="2025-08" db="UniProtKB">
        <authorList>
            <consortium name="Ensembl"/>
        </authorList>
    </citation>
    <scope>IDENTIFICATION</scope>
</reference>
<name>A0A8I5MWH7_PAPAN</name>
<dbReference type="AlphaFoldDB" id="A0A8I5MWH7"/>
<reference evidence="2" key="3">
    <citation type="submission" date="2025-09" db="UniProtKB">
        <authorList>
            <consortium name="Ensembl"/>
        </authorList>
    </citation>
    <scope>IDENTIFICATION</scope>
</reference>
<feature type="region of interest" description="Disordered" evidence="1">
    <location>
        <begin position="1"/>
        <end position="208"/>
    </location>
</feature>
<feature type="region of interest" description="Disordered" evidence="1">
    <location>
        <begin position="415"/>
        <end position="476"/>
    </location>
</feature>
<evidence type="ECO:0000256" key="1">
    <source>
        <dbReference type="SAM" id="MobiDB-lite"/>
    </source>
</evidence>
<dbReference type="OMA" id="CACKHER"/>
<dbReference type="Proteomes" id="UP000028761">
    <property type="component" value="Chromosome 19"/>
</dbReference>
<protein>
    <submittedName>
        <fullName evidence="2">Uncharacterized protein</fullName>
    </submittedName>
</protein>
<dbReference type="GeneTree" id="ENSGT00960000192723"/>
<proteinExistence type="predicted"/>